<dbReference type="OMA" id="CKAVTIP"/>
<dbReference type="PANTHER" id="PTHR33180">
    <property type="entry name" value="PHOTOSYSTEM II CP43 REACTION CENTER PROTEIN"/>
    <property type="match status" value="1"/>
</dbReference>
<dbReference type="InParanoid" id="M1DUP6"/>
<dbReference type="HOGENOM" id="CLU_029307_12_0_1"/>
<accession>M1DUP6</accession>
<keyword evidence="5" id="KW-1185">Reference proteome</keyword>
<dbReference type="EnsemblPlants" id="PGSC0003DMT400094700">
    <property type="protein sequence ID" value="PGSC0003DMT400094700"/>
    <property type="gene ID" value="PGSC0003DMG400044271"/>
</dbReference>
<dbReference type="PaxDb" id="4113-PGSC0003DMT400094700"/>
<organism evidence="4 5">
    <name type="scientific">Solanum tuberosum</name>
    <name type="common">Potato</name>
    <dbReference type="NCBI Taxonomy" id="4113"/>
    <lineage>
        <taxon>Eukaryota</taxon>
        <taxon>Viridiplantae</taxon>
        <taxon>Streptophyta</taxon>
        <taxon>Embryophyta</taxon>
        <taxon>Tracheophyta</taxon>
        <taxon>Spermatophyta</taxon>
        <taxon>Magnoliopsida</taxon>
        <taxon>eudicotyledons</taxon>
        <taxon>Gunneridae</taxon>
        <taxon>Pentapetalae</taxon>
        <taxon>asterids</taxon>
        <taxon>lamiids</taxon>
        <taxon>Solanales</taxon>
        <taxon>Solanaceae</taxon>
        <taxon>Solanoideae</taxon>
        <taxon>Solaneae</taxon>
        <taxon>Solanum</taxon>
    </lineage>
</organism>
<evidence type="ECO:0000313" key="5">
    <source>
        <dbReference type="Proteomes" id="UP000011115"/>
    </source>
</evidence>
<dbReference type="AlphaFoldDB" id="M1DUP6"/>
<dbReference type="Gramene" id="PGSC0003DMT400094700">
    <property type="protein sequence ID" value="PGSC0003DMT400094700"/>
    <property type="gene ID" value="PGSC0003DMG400044271"/>
</dbReference>
<feature type="compositionally biased region" description="Low complexity" evidence="2">
    <location>
        <begin position="112"/>
        <end position="145"/>
    </location>
</feature>
<dbReference type="InterPro" id="IPR046796">
    <property type="entry name" value="Transposase_32_dom"/>
</dbReference>
<evidence type="ECO:0000256" key="1">
    <source>
        <dbReference type="SAM" id="Coils"/>
    </source>
</evidence>
<keyword evidence="1" id="KW-0175">Coiled coil</keyword>
<evidence type="ECO:0000259" key="3">
    <source>
        <dbReference type="Pfam" id="PF20167"/>
    </source>
</evidence>
<evidence type="ECO:0000256" key="2">
    <source>
        <dbReference type="SAM" id="MobiDB-lite"/>
    </source>
</evidence>
<feature type="coiled-coil region" evidence="1">
    <location>
        <begin position="206"/>
        <end position="233"/>
    </location>
</feature>
<feature type="compositionally biased region" description="Basic and acidic residues" evidence="2">
    <location>
        <begin position="86"/>
        <end position="98"/>
    </location>
</feature>
<name>M1DUP6_SOLTU</name>
<feature type="domain" description="Putative plant transposon protein" evidence="3">
    <location>
        <begin position="1"/>
        <end position="63"/>
    </location>
</feature>
<protein>
    <recommendedName>
        <fullName evidence="3">Putative plant transposon protein domain-containing protein</fullName>
    </recommendedName>
</protein>
<reference evidence="5" key="1">
    <citation type="journal article" date="2011" name="Nature">
        <title>Genome sequence and analysis of the tuber crop potato.</title>
        <authorList>
            <consortium name="The Potato Genome Sequencing Consortium"/>
        </authorList>
    </citation>
    <scope>NUCLEOTIDE SEQUENCE [LARGE SCALE GENOMIC DNA]</scope>
    <source>
        <strain evidence="5">cv. DM1-3 516 R44</strain>
    </source>
</reference>
<dbReference type="PANTHER" id="PTHR33180:SF31">
    <property type="entry name" value="POLYPROTEIN PROTEIN"/>
    <property type="match status" value="1"/>
</dbReference>
<reference evidence="4" key="2">
    <citation type="submission" date="2015-06" db="UniProtKB">
        <authorList>
            <consortium name="EnsemblPlants"/>
        </authorList>
    </citation>
    <scope>IDENTIFICATION</scope>
    <source>
        <strain evidence="4">DM1-3 516 R44</strain>
    </source>
</reference>
<feature type="region of interest" description="Disordered" evidence="2">
    <location>
        <begin position="86"/>
        <end position="145"/>
    </location>
</feature>
<sequence length="254" mass="27611">MPSQNESILRHPKAACLGSIMARRRIDLGLLVSQEMAMRAKQTHTSLPFPVLITELCRRAGVPQDPDSDIEVTPFYSTDIRPIEAEFTREEFDKRRTAPADTSPEVDVDSLPAEAPSSTPASEPSSIPAPSSPSHTPGTSSSSQPARITQAMILKIGQLAYSVDVRVTRLEKFVPGMINRAILAALTPLQTAIDALTVRVTAYESRQGKSSELAALKAEIANLKKDIDYLKSIVFTSLIERADDKDVPKTTGDV</sequence>
<dbReference type="eggNOG" id="ENOG502R85P">
    <property type="taxonomic scope" value="Eukaryota"/>
</dbReference>
<proteinExistence type="predicted"/>
<dbReference type="Proteomes" id="UP000011115">
    <property type="component" value="Unassembled WGS sequence"/>
</dbReference>
<evidence type="ECO:0000313" key="4">
    <source>
        <dbReference type="EnsemblPlants" id="PGSC0003DMT400094700"/>
    </source>
</evidence>
<dbReference type="Pfam" id="PF20167">
    <property type="entry name" value="Transposase_32"/>
    <property type="match status" value="1"/>
</dbReference>